<sequence length="247" mass="26651">MAADRHLTVVDQATGWEYDLWQVQGSTVPPAGGTLTFTYGGRTRVTGDCDGLAADGRNCEPTTPGNGTAAHLGGLAGRVRVEELQAGRIEHALTIVVDCDSGTAVYPAKRSGRSCATIGKPTVDAPPMGALFQLDLTPTQIDALPVLPWHKVFLRAMAEYGMYLGDTGAGGLFSIEAEAGNQYTSLGQSDPWLAYGQTNWELWSHDGTYDYVGKFFNPHDPDPDQWWLAHVWSHLRVLDPCVAQATC</sequence>
<evidence type="ECO:0000313" key="1">
    <source>
        <dbReference type="EMBL" id="RSM50852.1"/>
    </source>
</evidence>
<dbReference type="AlphaFoldDB" id="A0A428X6A4"/>
<organism evidence="1 2">
    <name type="scientific">Amycolatopsis balhimycina DSM 5908</name>
    <dbReference type="NCBI Taxonomy" id="1081091"/>
    <lineage>
        <taxon>Bacteria</taxon>
        <taxon>Bacillati</taxon>
        <taxon>Actinomycetota</taxon>
        <taxon>Actinomycetes</taxon>
        <taxon>Pseudonocardiales</taxon>
        <taxon>Pseudonocardiaceae</taxon>
        <taxon>Amycolatopsis</taxon>
    </lineage>
</organism>
<dbReference type="Proteomes" id="UP000286716">
    <property type="component" value="Unassembled WGS sequence"/>
</dbReference>
<protein>
    <submittedName>
        <fullName evidence="1">Uncharacterized protein</fullName>
    </submittedName>
</protein>
<accession>A0A428X6A4</accession>
<comment type="caution">
    <text evidence="1">The sequence shown here is derived from an EMBL/GenBank/DDBJ whole genome shotgun (WGS) entry which is preliminary data.</text>
</comment>
<keyword evidence="2" id="KW-1185">Reference proteome</keyword>
<dbReference type="EMBL" id="QHHU01000001">
    <property type="protein sequence ID" value="RSM50852.1"/>
    <property type="molecule type" value="Genomic_DNA"/>
</dbReference>
<reference evidence="1 2" key="1">
    <citation type="submission" date="2018-05" db="EMBL/GenBank/DDBJ databases">
        <title>Evolution of GPA BGCs.</title>
        <authorList>
            <person name="Waglechner N."/>
            <person name="Wright G.D."/>
        </authorList>
    </citation>
    <scope>NUCLEOTIDE SEQUENCE [LARGE SCALE GENOMIC DNA]</scope>
    <source>
        <strain evidence="1 2">DSM 5908</strain>
    </source>
</reference>
<evidence type="ECO:0000313" key="2">
    <source>
        <dbReference type="Proteomes" id="UP000286716"/>
    </source>
</evidence>
<proteinExistence type="predicted"/>
<name>A0A428X6A4_AMYBA</name>
<gene>
    <name evidence="1" type="ORF">DMA12_01545</name>
</gene>